<evidence type="ECO:0000259" key="5">
    <source>
        <dbReference type="SMART" id="SM00062"/>
    </source>
</evidence>
<evidence type="ECO:0000256" key="1">
    <source>
        <dbReference type="ARBA" id="ARBA00010333"/>
    </source>
</evidence>
<comment type="caution">
    <text evidence="6">The sequence shown here is derived from an EMBL/GenBank/DDBJ whole genome shotgun (WGS) entry which is preliminary data.</text>
</comment>
<dbReference type="EMBL" id="JACHKZ010000001">
    <property type="protein sequence ID" value="MBB6575983.1"/>
    <property type="molecule type" value="Genomic_DNA"/>
</dbReference>
<sequence>MMKKHLLAFAVAAVAAGSAFAQAGDTLAKIKSSGSITLGVRESSGLGYTLGNGKYVGFHTEMSERIADDLQKQLGLAKLEVKYQPLTSQNRVPLVQNGTVDLECGSTTNNQSRQKDAAFAFTTYVEEVRIAVKANSGITGIKDLNGKTLVTTTGTTSVQTLRKNKRADGLTFKEIMGKDHADSFLMLESGRADAFIMDGSILAANISKSKSPADYKIVGEVLSVEPIACMMRKDDPAFKKAVDDSIVRQIKDGSLAKLYDKWFMQPIPPNNVKVGLPLSAATKDAWEHPNDKPMEAYEVK</sequence>
<dbReference type="SUPFAM" id="SSF53850">
    <property type="entry name" value="Periplasmic binding protein-like II"/>
    <property type="match status" value="1"/>
</dbReference>
<protein>
    <submittedName>
        <fullName evidence="6">Glutamate/aspartate transport system substrate-binding protein</fullName>
    </submittedName>
</protein>
<name>A0ABR6RA19_9BURK</name>
<gene>
    <name evidence="6" type="ORF">HNP33_000031</name>
</gene>
<comment type="similarity">
    <text evidence="1">Belongs to the bacterial solute-binding protein 3 family.</text>
</comment>
<dbReference type="SMART" id="SM00062">
    <property type="entry name" value="PBPb"/>
    <property type="match status" value="1"/>
</dbReference>
<evidence type="ECO:0000256" key="2">
    <source>
        <dbReference type="ARBA" id="ARBA00022448"/>
    </source>
</evidence>
<evidence type="ECO:0000313" key="6">
    <source>
        <dbReference type="EMBL" id="MBB6575983.1"/>
    </source>
</evidence>
<feature type="domain" description="Solute-binding protein family 3/N-terminal" evidence="5">
    <location>
        <begin position="35"/>
        <end position="266"/>
    </location>
</feature>
<evidence type="ECO:0000256" key="3">
    <source>
        <dbReference type="ARBA" id="ARBA00022729"/>
    </source>
</evidence>
<reference evidence="6 7" key="1">
    <citation type="submission" date="2020-08" db="EMBL/GenBank/DDBJ databases">
        <title>Functional genomics of gut bacteria from endangered species of beetles.</title>
        <authorList>
            <person name="Carlos-Shanley C."/>
        </authorList>
    </citation>
    <scope>NUCLEOTIDE SEQUENCE [LARGE SCALE GENOMIC DNA]</scope>
    <source>
        <strain evidence="6 7">S00124</strain>
    </source>
</reference>
<feature type="signal peptide" evidence="4">
    <location>
        <begin position="1"/>
        <end position="23"/>
    </location>
</feature>
<dbReference type="PANTHER" id="PTHR30085">
    <property type="entry name" value="AMINO ACID ABC TRANSPORTER PERMEASE"/>
    <property type="match status" value="1"/>
</dbReference>
<keyword evidence="3 4" id="KW-0732">Signal</keyword>
<keyword evidence="2" id="KW-0813">Transport</keyword>
<keyword evidence="7" id="KW-1185">Reference proteome</keyword>
<accession>A0ABR6RA19</accession>
<evidence type="ECO:0000313" key="7">
    <source>
        <dbReference type="Proteomes" id="UP000562492"/>
    </source>
</evidence>
<dbReference type="InterPro" id="IPR001638">
    <property type="entry name" value="Solute-binding_3/MltF_N"/>
</dbReference>
<dbReference type="InterPro" id="IPR051455">
    <property type="entry name" value="Bact_solute-bind_prot3"/>
</dbReference>
<evidence type="ECO:0000256" key="4">
    <source>
        <dbReference type="SAM" id="SignalP"/>
    </source>
</evidence>
<proteinExistence type="inferred from homology"/>
<organism evidence="6 7">
    <name type="scientific">Comamonas odontotermitis</name>
    <dbReference type="NCBI Taxonomy" id="379895"/>
    <lineage>
        <taxon>Bacteria</taxon>
        <taxon>Pseudomonadati</taxon>
        <taxon>Pseudomonadota</taxon>
        <taxon>Betaproteobacteria</taxon>
        <taxon>Burkholderiales</taxon>
        <taxon>Comamonadaceae</taxon>
        <taxon>Comamonas</taxon>
    </lineage>
</organism>
<dbReference type="PANTHER" id="PTHR30085:SF2">
    <property type="entry name" value="GLUTAMATE_ASPARTATE IMPORT SOLUTE-BINDING PROTEIN"/>
    <property type="match status" value="1"/>
</dbReference>
<dbReference type="CDD" id="cd13688">
    <property type="entry name" value="PBP2_GltI_DEBP"/>
    <property type="match status" value="1"/>
</dbReference>
<feature type="chain" id="PRO_5046933911" evidence="4">
    <location>
        <begin position="24"/>
        <end position="300"/>
    </location>
</feature>
<dbReference type="Gene3D" id="3.40.190.10">
    <property type="entry name" value="Periplasmic binding protein-like II"/>
    <property type="match status" value="2"/>
</dbReference>
<dbReference type="Pfam" id="PF00497">
    <property type="entry name" value="SBP_bac_3"/>
    <property type="match status" value="1"/>
</dbReference>
<dbReference type="Proteomes" id="UP000562492">
    <property type="component" value="Unassembled WGS sequence"/>
</dbReference>